<protein>
    <submittedName>
        <fullName evidence="1">Uncharacterized protein</fullName>
    </submittedName>
</protein>
<dbReference type="GeneID" id="90449774"/>
<dbReference type="RefSeq" id="WP_193808398.1">
    <property type="nucleotide sequence ID" value="NZ_CP087714.1"/>
</dbReference>
<gene>
    <name evidence="1" type="ORF">LPQ35_08740</name>
</gene>
<dbReference type="EMBL" id="CP087714">
    <property type="protein sequence ID" value="XAT63336.1"/>
    <property type="molecule type" value="Genomic_DNA"/>
</dbReference>
<keyword evidence="2" id="KW-1185">Reference proteome</keyword>
<evidence type="ECO:0000313" key="2">
    <source>
        <dbReference type="Proteomes" id="UP001492541"/>
    </source>
</evidence>
<name>A0ABZ3H2C6_GEOAI</name>
<evidence type="ECO:0000313" key="1">
    <source>
        <dbReference type="EMBL" id="XAT63336.1"/>
    </source>
</evidence>
<organism evidence="1 2">
    <name type="scientific">Geoglobus acetivorans</name>
    <dbReference type="NCBI Taxonomy" id="565033"/>
    <lineage>
        <taxon>Archaea</taxon>
        <taxon>Methanobacteriati</taxon>
        <taxon>Methanobacteriota</taxon>
        <taxon>Archaeoglobi</taxon>
        <taxon>Archaeoglobales</taxon>
        <taxon>Archaeoglobaceae</taxon>
        <taxon>Geoglobus</taxon>
    </lineage>
</organism>
<proteinExistence type="predicted"/>
<dbReference type="Proteomes" id="UP001492541">
    <property type="component" value="Chromosome"/>
</dbReference>
<sequence>MCAIEIITGISKEEILKIIKDILAELDLKFKVDNDRIETTQGNIIIQSCGKSHFGLKLYRVVFPERKMLEKFREKLMSKRAGG</sequence>
<reference evidence="1 2" key="1">
    <citation type="submission" date="2021-11" db="EMBL/GenBank/DDBJ databases">
        <title>Whole genome of Geoglobus acetivorans.</title>
        <authorList>
            <person name="Liu D."/>
        </authorList>
    </citation>
    <scope>NUCLEOTIDE SEQUENCE [LARGE SCALE GENOMIC DNA]</scope>
    <source>
        <strain evidence="1 2">SBH6</strain>
    </source>
</reference>
<accession>A0ABZ3H2C6</accession>